<dbReference type="PROSITE" id="PS50113">
    <property type="entry name" value="PAC"/>
    <property type="match status" value="1"/>
</dbReference>
<dbReference type="Proteomes" id="UP001152447">
    <property type="component" value="Unassembled WGS sequence"/>
</dbReference>
<dbReference type="InterPro" id="IPR004090">
    <property type="entry name" value="Chemotax_Me-accpt_rcpt"/>
</dbReference>
<dbReference type="InterPro" id="IPR001610">
    <property type="entry name" value="PAC"/>
</dbReference>
<name>A0A9W4QXE7_PSEHA</name>
<dbReference type="PROSITE" id="PS50111">
    <property type="entry name" value="CHEMOTAXIS_TRANSDUC_2"/>
    <property type="match status" value="1"/>
</dbReference>
<dbReference type="PRINTS" id="PR00260">
    <property type="entry name" value="CHEMTRNSDUCR"/>
</dbReference>
<dbReference type="SMART" id="SM00091">
    <property type="entry name" value="PAS"/>
    <property type="match status" value="3"/>
</dbReference>
<dbReference type="PANTHER" id="PTHR32089">
    <property type="entry name" value="METHYL-ACCEPTING CHEMOTAXIS PROTEIN MCPB"/>
    <property type="match status" value="1"/>
</dbReference>
<proteinExistence type="inferred from homology"/>
<dbReference type="Gene3D" id="1.10.287.950">
    <property type="entry name" value="Methyl-accepting chemotaxis protein"/>
    <property type="match status" value="1"/>
</dbReference>
<dbReference type="Pfam" id="PF00015">
    <property type="entry name" value="MCPsignal"/>
    <property type="match status" value="1"/>
</dbReference>
<feature type="domain" description="Methyl-accepting transducer" evidence="5">
    <location>
        <begin position="480"/>
        <end position="579"/>
    </location>
</feature>
<dbReference type="GO" id="GO:0007165">
    <property type="term" value="P:signal transduction"/>
    <property type="evidence" value="ECO:0007669"/>
    <property type="project" value="UniProtKB-KW"/>
</dbReference>
<dbReference type="SUPFAM" id="SSF58104">
    <property type="entry name" value="Methyl-accepting chemotaxis protein (MCP) signaling domain"/>
    <property type="match status" value="1"/>
</dbReference>
<dbReference type="GO" id="GO:0016020">
    <property type="term" value="C:membrane"/>
    <property type="evidence" value="ECO:0007669"/>
    <property type="project" value="UniProtKB-SubCell"/>
</dbReference>
<dbReference type="RefSeq" id="WP_076920789.1">
    <property type="nucleotide sequence ID" value="NZ_CAMAPB010000019.1"/>
</dbReference>
<comment type="caution">
    <text evidence="8">The sequence shown here is derived from an EMBL/GenBank/DDBJ whole genome shotgun (WGS) entry which is preliminary data.</text>
</comment>
<dbReference type="SMART" id="SM00086">
    <property type="entry name" value="PAC"/>
    <property type="match status" value="4"/>
</dbReference>
<dbReference type="SUPFAM" id="SSF55785">
    <property type="entry name" value="PYP-like sensor domain (PAS domain)"/>
    <property type="match status" value="3"/>
</dbReference>
<protein>
    <submittedName>
        <fullName evidence="8">Uncharacterized protein</fullName>
    </submittedName>
</protein>
<evidence type="ECO:0000313" key="9">
    <source>
        <dbReference type="Proteomes" id="UP001152447"/>
    </source>
</evidence>
<feature type="domain" description="PAS" evidence="6">
    <location>
        <begin position="126"/>
        <end position="178"/>
    </location>
</feature>
<dbReference type="Pfam" id="PF13426">
    <property type="entry name" value="PAS_9"/>
    <property type="match status" value="3"/>
</dbReference>
<dbReference type="InterPro" id="IPR000014">
    <property type="entry name" value="PAS"/>
</dbReference>
<accession>A0A9W4QXE7</accession>
<keyword evidence="2 4" id="KW-0807">Transducer</keyword>
<dbReference type="PROSITE" id="PS50112">
    <property type="entry name" value="PAS"/>
    <property type="match status" value="3"/>
</dbReference>
<dbReference type="EMBL" id="CAMAPB010000019">
    <property type="protein sequence ID" value="CAH9057218.1"/>
    <property type="molecule type" value="Genomic_DNA"/>
</dbReference>
<dbReference type="InterPro" id="IPR000700">
    <property type="entry name" value="PAS-assoc_C"/>
</dbReference>
<sequence>MFNFFANSAEQALKQSITAIVSIDEKNNIVFYNKAAQKLWGYTEDEVLGHNIRKLVPDEHKTNHDDYVNHHRETGQDKIVGSYREVELQTKSGSRIWVELALSQVKVNNNKHYTAFIRDISAEREAKEINEQSLEQALDAVVCIDENNCITLYNKAAETLWGYSKQEVMGNNVKMLVPHAIQHNHDELVNANRNTGVDKIVGTSREVEIERKDGTTVWGRLSLSKIKLANRVIYTAFIKDVTQEVITREEQRMLSLVANETDNAVIITDPNGYIQYVNNGFERLTGYALSEVKGKKPGSFLQGKDSDKNMIETIRTHLKNRTPFYGEILNYKKSGSAYWTSLSINPVIREGKLENYIAIQADISEVKQMALDFTNKLETIGESIAMLQVSLHGEVLDCNELLKTALKPNFSVEEFAKNLISDLSVEEKAFLDKNKHISKTFELEKNNQYSAFDARICALRDVNGQTTSYMFIGLNITERKKAVNQTQISMKELLDISQTISKIVETINGISEQTNLLALNAAIEAARAGEMGRGFAVVADEVRTLAGNSKASSEEINGYIKETVTKIQELAELSKKIDS</sequence>
<dbReference type="CDD" id="cd00130">
    <property type="entry name" value="PAS"/>
    <property type="match status" value="3"/>
</dbReference>
<dbReference type="InterPro" id="IPR035965">
    <property type="entry name" value="PAS-like_dom_sf"/>
</dbReference>
<dbReference type="GO" id="GO:0004888">
    <property type="term" value="F:transmembrane signaling receptor activity"/>
    <property type="evidence" value="ECO:0007669"/>
    <property type="project" value="InterPro"/>
</dbReference>
<dbReference type="SMART" id="SM00283">
    <property type="entry name" value="MA"/>
    <property type="match status" value="1"/>
</dbReference>
<comment type="subcellular location">
    <subcellularLocation>
        <location evidence="1">Membrane</location>
    </subcellularLocation>
</comment>
<comment type="similarity">
    <text evidence="3">Belongs to the methyl-accepting chemotaxis (MCP) protein family.</text>
</comment>
<feature type="domain" description="PAC" evidence="7">
    <location>
        <begin position="82"/>
        <end position="132"/>
    </location>
</feature>
<evidence type="ECO:0000256" key="1">
    <source>
        <dbReference type="ARBA" id="ARBA00004370"/>
    </source>
</evidence>
<reference evidence="8" key="1">
    <citation type="submission" date="2022-07" db="EMBL/GenBank/DDBJ databases">
        <authorList>
            <person name="Criscuolo A."/>
        </authorList>
    </citation>
    <scope>NUCLEOTIDE SEQUENCE</scope>
    <source>
        <strain evidence="8">CIP103197</strain>
    </source>
</reference>
<keyword evidence="9" id="KW-1185">Reference proteome</keyword>
<feature type="domain" description="PAS" evidence="6">
    <location>
        <begin position="5"/>
        <end position="75"/>
    </location>
</feature>
<gene>
    <name evidence="8" type="ORF">PSEHALCIP103_01612</name>
</gene>
<evidence type="ECO:0000256" key="2">
    <source>
        <dbReference type="ARBA" id="ARBA00023224"/>
    </source>
</evidence>
<feature type="domain" description="PAS" evidence="6">
    <location>
        <begin position="250"/>
        <end position="321"/>
    </location>
</feature>
<evidence type="ECO:0000313" key="8">
    <source>
        <dbReference type="EMBL" id="CAH9057218.1"/>
    </source>
</evidence>
<evidence type="ECO:0000256" key="3">
    <source>
        <dbReference type="ARBA" id="ARBA00029447"/>
    </source>
</evidence>
<dbReference type="AlphaFoldDB" id="A0A9W4QXE7"/>
<dbReference type="Gene3D" id="3.30.450.20">
    <property type="entry name" value="PAS domain"/>
    <property type="match status" value="3"/>
</dbReference>
<organism evidence="8 9">
    <name type="scientific">Pseudoalteromonas haloplanktis</name>
    <name type="common">Alteromonas haloplanktis</name>
    <dbReference type="NCBI Taxonomy" id="228"/>
    <lineage>
        <taxon>Bacteria</taxon>
        <taxon>Pseudomonadati</taxon>
        <taxon>Pseudomonadota</taxon>
        <taxon>Gammaproteobacteria</taxon>
        <taxon>Alteromonadales</taxon>
        <taxon>Pseudoalteromonadaceae</taxon>
        <taxon>Pseudoalteromonas</taxon>
    </lineage>
</organism>
<dbReference type="PANTHER" id="PTHR32089:SF112">
    <property type="entry name" value="LYSOZYME-LIKE PROTEIN-RELATED"/>
    <property type="match status" value="1"/>
</dbReference>
<evidence type="ECO:0000259" key="5">
    <source>
        <dbReference type="PROSITE" id="PS50111"/>
    </source>
</evidence>
<evidence type="ECO:0000259" key="6">
    <source>
        <dbReference type="PROSITE" id="PS50112"/>
    </source>
</evidence>
<dbReference type="InterPro" id="IPR004089">
    <property type="entry name" value="MCPsignal_dom"/>
</dbReference>
<evidence type="ECO:0000259" key="7">
    <source>
        <dbReference type="PROSITE" id="PS50113"/>
    </source>
</evidence>
<dbReference type="NCBIfam" id="TIGR00229">
    <property type="entry name" value="sensory_box"/>
    <property type="match status" value="3"/>
</dbReference>
<evidence type="ECO:0000256" key="4">
    <source>
        <dbReference type="PROSITE-ProRule" id="PRU00284"/>
    </source>
</evidence>
<dbReference type="GO" id="GO:0006935">
    <property type="term" value="P:chemotaxis"/>
    <property type="evidence" value="ECO:0007669"/>
    <property type="project" value="InterPro"/>
</dbReference>